<keyword evidence="1" id="KW-0524">Neurogenesis</keyword>
<evidence type="ECO:0000313" key="7">
    <source>
        <dbReference type="Proteomes" id="UP001107558"/>
    </source>
</evidence>
<dbReference type="InterPro" id="IPR003877">
    <property type="entry name" value="SPRY_dom"/>
</dbReference>
<feature type="domain" description="B30.2/SPRY" evidence="5">
    <location>
        <begin position="67"/>
        <end position="258"/>
    </location>
</feature>
<dbReference type="InterPro" id="IPR036047">
    <property type="entry name" value="F-box-like_dom_sf"/>
</dbReference>
<dbReference type="PROSITE" id="PS50181">
    <property type="entry name" value="FBOX"/>
    <property type="match status" value="1"/>
</dbReference>
<dbReference type="Proteomes" id="UP001107558">
    <property type="component" value="Chromosome 4"/>
</dbReference>
<feature type="domain" description="F-box" evidence="4">
    <location>
        <begin position="9"/>
        <end position="57"/>
    </location>
</feature>
<evidence type="ECO:0000256" key="1">
    <source>
        <dbReference type="ARBA" id="ARBA00022902"/>
    </source>
</evidence>
<dbReference type="InterPro" id="IPR013320">
    <property type="entry name" value="ConA-like_dom_sf"/>
</dbReference>
<dbReference type="Pfam" id="PF00622">
    <property type="entry name" value="SPRY"/>
    <property type="match status" value="1"/>
</dbReference>
<dbReference type="EMBL" id="JADBJN010000004">
    <property type="protein sequence ID" value="KAG5667107.1"/>
    <property type="molecule type" value="Genomic_DNA"/>
</dbReference>
<keyword evidence="2" id="KW-0770">Synapse</keyword>
<evidence type="ECO:0008006" key="8">
    <source>
        <dbReference type="Google" id="ProtNLM"/>
    </source>
</evidence>
<dbReference type="InterPro" id="IPR001870">
    <property type="entry name" value="B30.2/SPRY"/>
</dbReference>
<keyword evidence="7" id="KW-1185">Reference proteome</keyword>
<evidence type="ECO:0000256" key="3">
    <source>
        <dbReference type="ARBA" id="ARBA00034103"/>
    </source>
</evidence>
<gene>
    <name evidence="6" type="ORF">PVAND_015106</name>
</gene>
<dbReference type="InterPro" id="IPR001810">
    <property type="entry name" value="F-box_dom"/>
</dbReference>
<dbReference type="CDD" id="cd09917">
    <property type="entry name" value="F-box_SF"/>
    <property type="match status" value="1"/>
</dbReference>
<evidence type="ECO:0000259" key="4">
    <source>
        <dbReference type="PROSITE" id="PS50181"/>
    </source>
</evidence>
<dbReference type="GO" id="GO:0045202">
    <property type="term" value="C:synapse"/>
    <property type="evidence" value="ECO:0007669"/>
    <property type="project" value="UniProtKB-SubCell"/>
</dbReference>
<evidence type="ECO:0000313" key="6">
    <source>
        <dbReference type="EMBL" id="KAG5667107.1"/>
    </source>
</evidence>
<dbReference type="Gene3D" id="2.60.120.920">
    <property type="match status" value="1"/>
</dbReference>
<dbReference type="SMART" id="SM00256">
    <property type="entry name" value="FBOX"/>
    <property type="match status" value="1"/>
</dbReference>
<accession>A0A9J6BC28</accession>
<comment type="subcellular location">
    <subcellularLocation>
        <location evidence="3">Synapse</location>
    </subcellularLocation>
</comment>
<evidence type="ECO:0000256" key="2">
    <source>
        <dbReference type="ARBA" id="ARBA00023018"/>
    </source>
</evidence>
<dbReference type="PROSITE" id="PS50188">
    <property type="entry name" value="B302_SPRY"/>
    <property type="match status" value="1"/>
</dbReference>
<dbReference type="Gene3D" id="1.20.1280.50">
    <property type="match status" value="1"/>
</dbReference>
<dbReference type="InterPro" id="IPR043136">
    <property type="entry name" value="B30.2/SPRY_sf"/>
</dbReference>
<comment type="caution">
    <text evidence="6">The sequence shown here is derived from an EMBL/GenBank/DDBJ whole genome shotgun (WGS) entry which is preliminary data.</text>
</comment>
<reference evidence="6" key="1">
    <citation type="submission" date="2021-03" db="EMBL/GenBank/DDBJ databases">
        <title>Chromosome level genome of the anhydrobiotic midge Polypedilum vanderplanki.</title>
        <authorList>
            <person name="Yoshida Y."/>
            <person name="Kikawada T."/>
            <person name="Gusev O."/>
        </authorList>
    </citation>
    <scope>NUCLEOTIDE SEQUENCE</scope>
    <source>
        <strain evidence="6">NIAS01</strain>
        <tissue evidence="6">Whole body or cell culture</tissue>
    </source>
</reference>
<dbReference type="GO" id="GO:0019005">
    <property type="term" value="C:SCF ubiquitin ligase complex"/>
    <property type="evidence" value="ECO:0007669"/>
    <property type="project" value="TreeGrafter"/>
</dbReference>
<dbReference type="SUPFAM" id="SSF49899">
    <property type="entry name" value="Concanavalin A-like lectins/glucanases"/>
    <property type="match status" value="1"/>
</dbReference>
<dbReference type="Pfam" id="PF00646">
    <property type="entry name" value="F-box"/>
    <property type="match status" value="1"/>
</dbReference>
<dbReference type="InterPro" id="IPR050672">
    <property type="entry name" value="FBXO45-Fsn/SPSB_families"/>
</dbReference>
<sequence>MSLVVREFNKCFSELPDCLLEIIFSYLSLCDIANCARVCKNWNRYLADENNDIWRLQCLRKLSEKALKSDLLLSVPTYKAKLRAFYHAWNPLDSSRHIYIKPNAFTLHRNPVAQSTDGARAKIGFDSGRHVWEIMWEGPLGTVAIVGISTKDAILQCHGYAPLLGWDDQSWGWNLVDNYLLHNGDAGNFPLLTNAPKYQVGEKIKVILDCESHCLAFEKNNEFLGVAFTNLPSKKLYPTITAVYGNTEVSIVYCGYPFDG</sequence>
<dbReference type="SMART" id="SM00449">
    <property type="entry name" value="SPRY"/>
    <property type="match status" value="1"/>
</dbReference>
<dbReference type="SUPFAM" id="SSF81383">
    <property type="entry name" value="F-box domain"/>
    <property type="match status" value="1"/>
</dbReference>
<dbReference type="PANTHER" id="PTHR12245:SF7">
    <property type="entry name" value="F-BOX_SPRY DOMAIN-CONTAINING PROTEIN 1"/>
    <property type="match status" value="1"/>
</dbReference>
<organism evidence="6 7">
    <name type="scientific">Polypedilum vanderplanki</name>
    <name type="common">Sleeping chironomid midge</name>
    <dbReference type="NCBI Taxonomy" id="319348"/>
    <lineage>
        <taxon>Eukaryota</taxon>
        <taxon>Metazoa</taxon>
        <taxon>Ecdysozoa</taxon>
        <taxon>Arthropoda</taxon>
        <taxon>Hexapoda</taxon>
        <taxon>Insecta</taxon>
        <taxon>Pterygota</taxon>
        <taxon>Neoptera</taxon>
        <taxon>Endopterygota</taxon>
        <taxon>Diptera</taxon>
        <taxon>Nematocera</taxon>
        <taxon>Chironomoidea</taxon>
        <taxon>Chironomidae</taxon>
        <taxon>Chironominae</taxon>
        <taxon>Polypedilum</taxon>
        <taxon>Polypedilum</taxon>
    </lineage>
</organism>
<proteinExistence type="predicted"/>
<dbReference type="GO" id="GO:0060386">
    <property type="term" value="P:synapse assembly involved in innervation"/>
    <property type="evidence" value="ECO:0007669"/>
    <property type="project" value="TreeGrafter"/>
</dbReference>
<evidence type="ECO:0000259" key="5">
    <source>
        <dbReference type="PROSITE" id="PS50188"/>
    </source>
</evidence>
<dbReference type="OrthoDB" id="2398163at2759"/>
<dbReference type="AlphaFoldDB" id="A0A9J6BC28"/>
<dbReference type="PANTHER" id="PTHR12245">
    <property type="entry name" value="SPRY DOMAIN CONTAINING SOCS BOX PROTEIN"/>
    <property type="match status" value="1"/>
</dbReference>
<protein>
    <recommendedName>
        <fullName evidence="8">F-box/SPRY domain-containing protein 1</fullName>
    </recommendedName>
</protein>
<dbReference type="GO" id="GO:0043161">
    <property type="term" value="P:proteasome-mediated ubiquitin-dependent protein catabolic process"/>
    <property type="evidence" value="ECO:0007669"/>
    <property type="project" value="TreeGrafter"/>
</dbReference>
<name>A0A9J6BC28_POLVA</name>